<dbReference type="Proteomes" id="UP000010408">
    <property type="component" value="Unassembled WGS sequence"/>
</dbReference>
<keyword evidence="1" id="KW-1133">Transmembrane helix</keyword>
<dbReference type="HOGENOM" id="CLU_140335_0_0_10"/>
<comment type="caution">
    <text evidence="2">The sequence shown here is derived from an EMBL/GenBank/DDBJ whole genome shotgun (WGS) entry which is preliminary data.</text>
</comment>
<name>L1NBN3_9PORP</name>
<dbReference type="RefSeq" id="WP_005467518.1">
    <property type="nucleotide sequence ID" value="NZ_KB291032.1"/>
</dbReference>
<feature type="transmembrane region" description="Helical" evidence="1">
    <location>
        <begin position="12"/>
        <end position="31"/>
    </location>
</feature>
<protein>
    <submittedName>
        <fullName evidence="2">Uncharacterized protein</fullName>
    </submittedName>
</protein>
<dbReference type="AlphaFoldDB" id="L1NBN3"/>
<gene>
    <name evidence="2" type="ORF">HMPREF9134_01428</name>
</gene>
<sequence>MAVTKIRKVSSYTLLALSAISILIFILFFVGGSELDAKGNKVYEYTGALLYWTYALFLVVVVTTIGFACKNFFNSFQTNSRGALLSVGGLVAFLALLGITYAIGSGEPIQGLNESSQAYNTSGWLKVTDMWLYSIYVLFILTVGAAIWGGISKALKR</sequence>
<dbReference type="PATRIC" id="fig|1127696.3.peg.1293"/>
<keyword evidence="1" id="KW-0472">Membrane</keyword>
<feature type="transmembrane region" description="Helical" evidence="1">
    <location>
        <begin position="130"/>
        <end position="151"/>
    </location>
</feature>
<dbReference type="STRING" id="1127696.HMPREF9134_01428"/>
<evidence type="ECO:0000313" key="3">
    <source>
        <dbReference type="Proteomes" id="UP000010408"/>
    </source>
</evidence>
<dbReference type="EMBL" id="AMEQ01000037">
    <property type="protein sequence ID" value="EKY00690.1"/>
    <property type="molecule type" value="Genomic_DNA"/>
</dbReference>
<evidence type="ECO:0000313" key="2">
    <source>
        <dbReference type="EMBL" id="EKY00690.1"/>
    </source>
</evidence>
<accession>L1NBN3</accession>
<keyword evidence="1" id="KW-0812">Transmembrane</keyword>
<proteinExistence type="predicted"/>
<feature type="transmembrane region" description="Helical" evidence="1">
    <location>
        <begin position="82"/>
        <end position="103"/>
    </location>
</feature>
<evidence type="ECO:0000256" key="1">
    <source>
        <dbReference type="SAM" id="Phobius"/>
    </source>
</evidence>
<organism evidence="2 3">
    <name type="scientific">Porphyromonas catoniae F0037</name>
    <dbReference type="NCBI Taxonomy" id="1127696"/>
    <lineage>
        <taxon>Bacteria</taxon>
        <taxon>Pseudomonadati</taxon>
        <taxon>Bacteroidota</taxon>
        <taxon>Bacteroidia</taxon>
        <taxon>Bacteroidales</taxon>
        <taxon>Porphyromonadaceae</taxon>
        <taxon>Porphyromonas</taxon>
    </lineage>
</organism>
<feature type="transmembrane region" description="Helical" evidence="1">
    <location>
        <begin position="51"/>
        <end position="70"/>
    </location>
</feature>
<reference evidence="2 3" key="1">
    <citation type="submission" date="2012-05" db="EMBL/GenBank/DDBJ databases">
        <authorList>
            <person name="Weinstock G."/>
            <person name="Sodergren E."/>
            <person name="Lobos E.A."/>
            <person name="Fulton L."/>
            <person name="Fulton R."/>
            <person name="Courtney L."/>
            <person name="Fronick C."/>
            <person name="O'Laughlin M."/>
            <person name="Godfrey J."/>
            <person name="Wilson R.M."/>
            <person name="Miner T."/>
            <person name="Farmer C."/>
            <person name="Delehaunty K."/>
            <person name="Cordes M."/>
            <person name="Minx P."/>
            <person name="Tomlinson C."/>
            <person name="Chen J."/>
            <person name="Wollam A."/>
            <person name="Pepin K.H."/>
            <person name="Bhonagiri V."/>
            <person name="Zhang X."/>
            <person name="Suruliraj S."/>
            <person name="Warren W."/>
            <person name="Mitreva M."/>
            <person name="Mardis E.R."/>
            <person name="Wilson R.K."/>
        </authorList>
    </citation>
    <scope>NUCLEOTIDE SEQUENCE [LARGE SCALE GENOMIC DNA]</scope>
    <source>
        <strain evidence="2 3">F0037</strain>
    </source>
</reference>